<dbReference type="PROSITE" id="PS51293">
    <property type="entry name" value="SANT"/>
    <property type="match status" value="1"/>
</dbReference>
<comment type="subcellular location">
    <subcellularLocation>
        <location evidence="1">Nucleus</location>
    </subcellularLocation>
</comment>
<sequence length="80" mass="9039">MASMSAHGSSAWTARENKAFEKALAVFDQDTPERWVNVAKAIGGKTEDEVKRHYQLLVKDVKHIESGEINFPYRSSTRLC</sequence>
<dbReference type="SMART" id="SM00717">
    <property type="entry name" value="SANT"/>
    <property type="match status" value="1"/>
</dbReference>
<dbReference type="Proteomes" id="UP000504609">
    <property type="component" value="Unplaced"/>
</dbReference>
<protein>
    <submittedName>
        <fullName evidence="8 9">Protein RADIALIS-like 1</fullName>
    </submittedName>
</protein>
<evidence type="ECO:0000259" key="6">
    <source>
        <dbReference type="PROSITE" id="PS51293"/>
    </source>
</evidence>
<dbReference type="KEGG" id="cmos:111455288"/>
<evidence type="ECO:0000313" key="9">
    <source>
        <dbReference type="RefSeq" id="XP_022952661.1"/>
    </source>
</evidence>
<dbReference type="FunFam" id="1.10.10.60:FF:000154">
    <property type="entry name" value="Transcription factor SRM1"/>
    <property type="match status" value="1"/>
</dbReference>
<accession>A0A6J1GKV1</accession>
<evidence type="ECO:0000313" key="8">
    <source>
        <dbReference type="RefSeq" id="XP_022952660.1"/>
    </source>
</evidence>
<dbReference type="SUPFAM" id="SSF46689">
    <property type="entry name" value="Homeodomain-like"/>
    <property type="match status" value="1"/>
</dbReference>
<evidence type="ECO:0000256" key="3">
    <source>
        <dbReference type="ARBA" id="ARBA00023163"/>
    </source>
</evidence>
<dbReference type="PANTHER" id="PTHR43952">
    <property type="entry name" value="MYB FAMILY TRANSCRIPTION FACTOR-RELATED"/>
    <property type="match status" value="1"/>
</dbReference>
<proteinExistence type="predicted"/>
<evidence type="ECO:0000259" key="5">
    <source>
        <dbReference type="PROSITE" id="PS50090"/>
    </source>
</evidence>
<dbReference type="SMR" id="A0A6J1GKV1"/>
<dbReference type="InterPro" id="IPR017884">
    <property type="entry name" value="SANT_dom"/>
</dbReference>
<organism evidence="7 9">
    <name type="scientific">Cucurbita moschata</name>
    <name type="common">Winter crookneck squash</name>
    <name type="synonym">Cucurbita pepo var. moschata</name>
    <dbReference type="NCBI Taxonomy" id="3662"/>
    <lineage>
        <taxon>Eukaryota</taxon>
        <taxon>Viridiplantae</taxon>
        <taxon>Streptophyta</taxon>
        <taxon>Embryophyta</taxon>
        <taxon>Tracheophyta</taxon>
        <taxon>Spermatophyta</taxon>
        <taxon>Magnoliopsida</taxon>
        <taxon>eudicotyledons</taxon>
        <taxon>Gunneridae</taxon>
        <taxon>Pentapetalae</taxon>
        <taxon>rosids</taxon>
        <taxon>fabids</taxon>
        <taxon>Cucurbitales</taxon>
        <taxon>Cucurbitaceae</taxon>
        <taxon>Cucurbiteae</taxon>
        <taxon>Cucurbita</taxon>
    </lineage>
</organism>
<reference evidence="8 9" key="1">
    <citation type="submission" date="2025-04" db="UniProtKB">
        <authorList>
            <consortium name="RefSeq"/>
        </authorList>
    </citation>
    <scope>IDENTIFICATION</scope>
    <source>
        <tissue evidence="8 9">Young leaves</tissue>
    </source>
</reference>
<evidence type="ECO:0000256" key="1">
    <source>
        <dbReference type="ARBA" id="ARBA00004123"/>
    </source>
</evidence>
<feature type="domain" description="SANT" evidence="6">
    <location>
        <begin position="7"/>
        <end position="62"/>
    </location>
</feature>
<evidence type="ECO:0000256" key="2">
    <source>
        <dbReference type="ARBA" id="ARBA00023015"/>
    </source>
</evidence>
<feature type="domain" description="Myb-like" evidence="5">
    <location>
        <begin position="10"/>
        <end position="58"/>
    </location>
</feature>
<dbReference type="GO" id="GO:0003700">
    <property type="term" value="F:DNA-binding transcription factor activity"/>
    <property type="evidence" value="ECO:0007669"/>
    <property type="project" value="InterPro"/>
</dbReference>
<dbReference type="CDD" id="cd00167">
    <property type="entry name" value="SANT"/>
    <property type="match status" value="1"/>
</dbReference>
<keyword evidence="3" id="KW-0804">Transcription</keyword>
<dbReference type="PROSITE" id="PS50090">
    <property type="entry name" value="MYB_LIKE"/>
    <property type="match status" value="1"/>
</dbReference>
<dbReference type="GO" id="GO:0005634">
    <property type="term" value="C:nucleus"/>
    <property type="evidence" value="ECO:0007669"/>
    <property type="project" value="UniProtKB-SubCell"/>
</dbReference>
<dbReference type="InterPro" id="IPR044636">
    <property type="entry name" value="RADIALIS-like"/>
</dbReference>
<keyword evidence="2" id="KW-0805">Transcription regulation</keyword>
<dbReference type="Gene3D" id="1.10.10.60">
    <property type="entry name" value="Homeodomain-like"/>
    <property type="match status" value="1"/>
</dbReference>
<keyword evidence="7" id="KW-1185">Reference proteome</keyword>
<dbReference type="GeneID" id="111455288"/>
<dbReference type="PANTHER" id="PTHR43952:SF68">
    <property type="entry name" value="PROTEIN RADIALIS-LIKE 1"/>
    <property type="match status" value="1"/>
</dbReference>
<dbReference type="AlphaFoldDB" id="A0A6J1GKV1"/>
<keyword evidence="4" id="KW-0539">Nucleus</keyword>
<evidence type="ECO:0000256" key="4">
    <source>
        <dbReference type="ARBA" id="ARBA00023242"/>
    </source>
</evidence>
<dbReference type="RefSeq" id="XP_022952661.1">
    <property type="nucleotide sequence ID" value="XM_023096893.1"/>
</dbReference>
<dbReference type="RefSeq" id="XP_022952660.1">
    <property type="nucleotide sequence ID" value="XM_023096892.1"/>
</dbReference>
<gene>
    <name evidence="8 9" type="primary">LOC111455288</name>
</gene>
<dbReference type="InterPro" id="IPR001005">
    <property type="entry name" value="SANT/Myb"/>
</dbReference>
<name>A0A6J1GKV1_CUCMO</name>
<dbReference type="Pfam" id="PF23082">
    <property type="entry name" value="Myb_DNA-binding_2"/>
    <property type="match status" value="1"/>
</dbReference>
<evidence type="ECO:0000313" key="7">
    <source>
        <dbReference type="Proteomes" id="UP000504609"/>
    </source>
</evidence>
<dbReference type="InterPro" id="IPR009057">
    <property type="entry name" value="Homeodomain-like_sf"/>
</dbReference>